<evidence type="ECO:0000313" key="10">
    <source>
        <dbReference type="Proteomes" id="UP001165287"/>
    </source>
</evidence>
<keyword evidence="4 9" id="KW-0808">Transferase</keyword>
<organism evidence="9 10">
    <name type="scientific">Metabacillus rhizolycopersici</name>
    <dbReference type="NCBI Taxonomy" id="2875709"/>
    <lineage>
        <taxon>Bacteria</taxon>
        <taxon>Bacillati</taxon>
        <taxon>Bacillota</taxon>
        <taxon>Bacilli</taxon>
        <taxon>Bacillales</taxon>
        <taxon>Bacillaceae</taxon>
        <taxon>Metabacillus</taxon>
    </lineage>
</organism>
<feature type="domain" description="Aminoglycoside phosphotransferase" evidence="8">
    <location>
        <begin position="40"/>
        <end position="273"/>
    </location>
</feature>
<dbReference type="Gene3D" id="3.90.1200.10">
    <property type="match status" value="1"/>
</dbReference>
<evidence type="ECO:0000256" key="7">
    <source>
        <dbReference type="ARBA" id="ARBA00022840"/>
    </source>
</evidence>
<dbReference type="InterPro" id="IPR002575">
    <property type="entry name" value="Aminoglycoside_PTrfase"/>
</dbReference>
<dbReference type="Proteomes" id="UP001165287">
    <property type="component" value="Unassembled WGS sequence"/>
</dbReference>
<dbReference type="RefSeq" id="WP_224140823.1">
    <property type="nucleotide sequence ID" value="NZ_JAIQUM010000053.1"/>
</dbReference>
<dbReference type="PANTHER" id="PTHR34273">
    <property type="entry name" value="METHYLTHIORIBOSE KINASE"/>
    <property type="match status" value="1"/>
</dbReference>
<keyword evidence="5" id="KW-0547">Nucleotide-binding</keyword>
<proteinExistence type="inferred from homology"/>
<evidence type="ECO:0000259" key="8">
    <source>
        <dbReference type="Pfam" id="PF01636"/>
    </source>
</evidence>
<accession>A0ABS7UWE3</accession>
<reference evidence="9" key="1">
    <citation type="submission" date="2024-05" db="EMBL/GenBank/DDBJ databases">
        <title>Metabacillus sp. nov., isolated from the rhizosphere soil of tomato plants.</title>
        <authorList>
            <person name="Ma R."/>
        </authorList>
    </citation>
    <scope>NUCLEOTIDE SEQUENCE</scope>
    <source>
        <strain evidence="9">DBTR6</strain>
    </source>
</reference>
<comment type="similarity">
    <text evidence="1">Belongs to the methylthioribose kinase family.</text>
</comment>
<keyword evidence="10" id="KW-1185">Reference proteome</keyword>
<evidence type="ECO:0000256" key="1">
    <source>
        <dbReference type="ARBA" id="ARBA00010165"/>
    </source>
</evidence>
<evidence type="ECO:0000256" key="6">
    <source>
        <dbReference type="ARBA" id="ARBA00022777"/>
    </source>
</evidence>
<sequence>MSLLKNQEAVNNKYAFLSEDEIVKYVKKHGFFQEQEQVSVTEISDGKINHVYRVVGEHKSLIYKQAVPYARTVGETMPLPLDRVRVEAKVLQEYNKILPGSVPQVLLLDEVMAIVVTEDMAPMEVGRVALINGTESARFSEDVGVFSAKTIFYTSDFYLDPMVKKELNASLNNPGMRRLTEELVFDCPFNFHESNFFEEALKNDVLFLSRDQKLRLEVAKLKHKFMTKADALIHSDLHSGAIFTGEDKTIVFDTEFACFGPFGFDMGHFIANLFLNGIGSPDFQFKRFQNALESWYAFTDTFSQLWRNESAEPYTQIDGYLSDLLEEIFADMLGYAGCELIRRAIGIAQIDDLNHEKDEQKRIERRKRAVELGKYLIMERNNIRSLEELENWFN</sequence>
<keyword evidence="7" id="KW-0067">ATP-binding</keyword>
<comment type="caution">
    <text evidence="9">The sequence shown here is derived from an EMBL/GenBank/DDBJ whole genome shotgun (WGS) entry which is preliminary data.</text>
</comment>
<gene>
    <name evidence="9" type="primary">mtnK</name>
    <name evidence="9" type="ORF">K9V48_19460</name>
</gene>
<dbReference type="PANTHER" id="PTHR34273:SF2">
    <property type="entry name" value="METHYLTHIORIBOSE KINASE"/>
    <property type="match status" value="1"/>
</dbReference>
<dbReference type="InterPro" id="IPR009212">
    <property type="entry name" value="Methylthioribose_kinase"/>
</dbReference>
<evidence type="ECO:0000256" key="5">
    <source>
        <dbReference type="ARBA" id="ARBA00022741"/>
    </source>
</evidence>
<keyword evidence="6 9" id="KW-0418">Kinase</keyword>
<dbReference type="NCBIfam" id="TIGR01767">
    <property type="entry name" value="MTRK"/>
    <property type="match status" value="1"/>
</dbReference>
<name>A0ABS7UWE3_9BACI</name>
<dbReference type="SUPFAM" id="SSF56112">
    <property type="entry name" value="Protein kinase-like (PK-like)"/>
    <property type="match status" value="1"/>
</dbReference>
<evidence type="ECO:0000256" key="3">
    <source>
        <dbReference type="ARBA" id="ARBA00012128"/>
    </source>
</evidence>
<dbReference type="EMBL" id="JAIQUM010000053">
    <property type="protein sequence ID" value="MBZ5752369.1"/>
    <property type="molecule type" value="Genomic_DNA"/>
</dbReference>
<comment type="subunit">
    <text evidence="2">Homodimer.</text>
</comment>
<dbReference type="PIRSF" id="PIRSF031134">
    <property type="entry name" value="MTRK"/>
    <property type="match status" value="1"/>
</dbReference>
<evidence type="ECO:0000256" key="2">
    <source>
        <dbReference type="ARBA" id="ARBA00011738"/>
    </source>
</evidence>
<dbReference type="Pfam" id="PF01636">
    <property type="entry name" value="APH"/>
    <property type="match status" value="1"/>
</dbReference>
<dbReference type="Gene3D" id="3.30.200.20">
    <property type="entry name" value="Phosphorylase Kinase, domain 1"/>
    <property type="match status" value="1"/>
</dbReference>
<dbReference type="InterPro" id="IPR011009">
    <property type="entry name" value="Kinase-like_dom_sf"/>
</dbReference>
<protein>
    <recommendedName>
        <fullName evidence="3">S-methyl-5-thioribose kinase</fullName>
        <ecNumber evidence="3">2.7.1.100</ecNumber>
    </recommendedName>
</protein>
<dbReference type="GO" id="GO:0046522">
    <property type="term" value="F:S-methyl-5-thioribose kinase activity"/>
    <property type="evidence" value="ECO:0007669"/>
    <property type="project" value="UniProtKB-EC"/>
</dbReference>
<evidence type="ECO:0000256" key="4">
    <source>
        <dbReference type="ARBA" id="ARBA00022679"/>
    </source>
</evidence>
<evidence type="ECO:0000313" key="9">
    <source>
        <dbReference type="EMBL" id="MBZ5752369.1"/>
    </source>
</evidence>
<dbReference type="EC" id="2.7.1.100" evidence="3"/>